<organism evidence="3 4">
    <name type="scientific">Emticicia oligotrophica (strain DSM 17448 / CIP 109782 / MTCC 6937 / GPTSA100-15)</name>
    <dbReference type="NCBI Taxonomy" id="929562"/>
    <lineage>
        <taxon>Bacteria</taxon>
        <taxon>Pseudomonadati</taxon>
        <taxon>Bacteroidota</taxon>
        <taxon>Cytophagia</taxon>
        <taxon>Cytophagales</taxon>
        <taxon>Leadbetterellaceae</taxon>
        <taxon>Emticicia</taxon>
    </lineage>
</organism>
<accession>A0ABN4AIH6</accession>
<evidence type="ECO:0000256" key="1">
    <source>
        <dbReference type="SAM" id="SignalP"/>
    </source>
</evidence>
<keyword evidence="4" id="KW-1185">Reference proteome</keyword>
<feature type="domain" description="SH3b" evidence="2">
    <location>
        <begin position="208"/>
        <end position="244"/>
    </location>
</feature>
<name>A0ABN4AIH6_EMTOG</name>
<evidence type="ECO:0000313" key="3">
    <source>
        <dbReference type="EMBL" id="AFK01924.1"/>
    </source>
</evidence>
<dbReference type="RefSeq" id="WP_015027626.1">
    <property type="nucleotide sequence ID" value="NC_018748.1"/>
</dbReference>
<proteinExistence type="predicted"/>
<dbReference type="Gene3D" id="2.30.30.40">
    <property type="entry name" value="SH3 Domains"/>
    <property type="match status" value="1"/>
</dbReference>
<sequence length="245" mass="29251">MKEILRIFVLLVFLSTQSYSQAIPNCDKIQGIWKFIPPEDGYDSIYTIFSNRKSVKIYYVKETNNTFITGSPYSYYGFWDDSNEEYPKKVTELKSSGNRVLFFDDLCKSHDSLGNLIKYTRSCYLTYSIEGDDEAEMPSDYTPNRLFLNFTGRDPDVYERIREIPLFVIESLRNNKKDWEKYRLFVDFKKINKKVYLNIKLNQPTKMYLLKGDEVEILEEQDDWLRIRYYGKKTIEGWIKRSDVE</sequence>
<dbReference type="InterPro" id="IPR003646">
    <property type="entry name" value="SH3-like_bac-type"/>
</dbReference>
<reference evidence="3 4" key="1">
    <citation type="submission" date="2011-07" db="EMBL/GenBank/DDBJ databases">
        <title>The complete genome of chromosome of Emticicia oligotrophica DSM 17448.</title>
        <authorList>
            <consortium name="US DOE Joint Genome Institute (JGI-PGF)"/>
            <person name="Lucas S."/>
            <person name="Han J."/>
            <person name="Lapidus A."/>
            <person name="Bruce D."/>
            <person name="Goodwin L."/>
            <person name="Pitluck S."/>
            <person name="Peters L."/>
            <person name="Kyrpides N."/>
            <person name="Mavromatis K."/>
            <person name="Ivanova N."/>
            <person name="Ovchinnikova G."/>
            <person name="Teshima H."/>
            <person name="Detter J.C."/>
            <person name="Tapia R."/>
            <person name="Han C."/>
            <person name="Land M."/>
            <person name="Hauser L."/>
            <person name="Markowitz V."/>
            <person name="Cheng J.-F."/>
            <person name="Hugenholtz P."/>
            <person name="Woyke T."/>
            <person name="Wu D."/>
            <person name="Tindall B."/>
            <person name="Pomrenke H."/>
            <person name="Brambilla E."/>
            <person name="Klenk H.-P."/>
            <person name="Eisen J.A."/>
        </authorList>
    </citation>
    <scope>NUCLEOTIDE SEQUENCE [LARGE SCALE GENOMIC DNA]</scope>
    <source>
        <strain evidence="3 4">DSM 17448</strain>
    </source>
</reference>
<evidence type="ECO:0000259" key="2">
    <source>
        <dbReference type="Pfam" id="PF08239"/>
    </source>
</evidence>
<evidence type="ECO:0000313" key="4">
    <source>
        <dbReference type="Proteomes" id="UP000002875"/>
    </source>
</evidence>
<dbReference type="Pfam" id="PF08239">
    <property type="entry name" value="SH3_3"/>
    <property type="match status" value="1"/>
</dbReference>
<dbReference type="Proteomes" id="UP000002875">
    <property type="component" value="Chromosome"/>
</dbReference>
<feature type="signal peptide" evidence="1">
    <location>
        <begin position="1"/>
        <end position="22"/>
    </location>
</feature>
<gene>
    <name evidence="3" type="ordered locus">Emtol_0772</name>
</gene>
<feature type="chain" id="PRO_5046805366" evidence="1">
    <location>
        <begin position="23"/>
        <end position="245"/>
    </location>
</feature>
<keyword evidence="1" id="KW-0732">Signal</keyword>
<protein>
    <submittedName>
        <fullName evidence="3">SH3 type 3 domain protein</fullName>
    </submittedName>
</protein>
<dbReference type="EMBL" id="CP002961">
    <property type="protein sequence ID" value="AFK01924.1"/>
    <property type="molecule type" value="Genomic_DNA"/>
</dbReference>